<keyword evidence="1" id="KW-0378">Hydrolase</keyword>
<dbReference type="Proteomes" id="UP000316968">
    <property type="component" value="Chromosome"/>
</dbReference>
<proteinExistence type="predicted"/>
<dbReference type="KEGG" id="saca:FFV09_03055"/>
<dbReference type="RefSeq" id="WP_141446319.1">
    <property type="nucleotide sequence ID" value="NZ_CBCSAZ010000001.1"/>
</dbReference>
<dbReference type="PROSITE" id="PS00893">
    <property type="entry name" value="NUDIX_BOX"/>
    <property type="match status" value="1"/>
</dbReference>
<dbReference type="GO" id="GO:0004081">
    <property type="term" value="F:bis(5'-nucleosyl)-tetraphosphatase (asymmetrical) activity"/>
    <property type="evidence" value="ECO:0007669"/>
    <property type="project" value="TreeGrafter"/>
</dbReference>
<evidence type="ECO:0000313" key="4">
    <source>
        <dbReference type="Proteomes" id="UP000316968"/>
    </source>
</evidence>
<dbReference type="CDD" id="cd03673">
    <property type="entry name" value="NUDIX_Ap6A_hydrolase"/>
    <property type="match status" value="1"/>
</dbReference>
<dbReference type="AlphaFoldDB" id="A0A4Y6UQM6"/>
<name>A0A4Y6UQM6_SACBS</name>
<dbReference type="GO" id="GO:0006167">
    <property type="term" value="P:AMP biosynthetic process"/>
    <property type="evidence" value="ECO:0007669"/>
    <property type="project" value="TreeGrafter"/>
</dbReference>
<accession>A0A4Y6UQM6</accession>
<evidence type="ECO:0000259" key="2">
    <source>
        <dbReference type="PROSITE" id="PS51462"/>
    </source>
</evidence>
<dbReference type="InterPro" id="IPR015797">
    <property type="entry name" value="NUDIX_hydrolase-like_dom_sf"/>
</dbReference>
<dbReference type="InterPro" id="IPR000086">
    <property type="entry name" value="NUDIX_hydrolase_dom"/>
</dbReference>
<dbReference type="OrthoDB" id="9816289at2"/>
<dbReference type="PANTHER" id="PTHR21340">
    <property type="entry name" value="DIADENOSINE 5,5-P1,P4-TETRAPHOSPHATE PYROPHOSPHOHYDROLASE MUTT"/>
    <property type="match status" value="1"/>
</dbReference>
<dbReference type="InterPro" id="IPR051325">
    <property type="entry name" value="Nudix_hydrolase_domain"/>
</dbReference>
<dbReference type="Pfam" id="PF00293">
    <property type="entry name" value="NUDIX"/>
    <property type="match status" value="1"/>
</dbReference>
<dbReference type="PROSITE" id="PS51462">
    <property type="entry name" value="NUDIX"/>
    <property type="match status" value="1"/>
</dbReference>
<protein>
    <submittedName>
        <fullName evidence="3">NUDIX domain-containing protein</fullName>
    </submittedName>
</protein>
<dbReference type="PANTHER" id="PTHR21340:SF0">
    <property type="entry name" value="BIS(5'-NUCLEOSYL)-TETRAPHOSPHATASE [ASYMMETRICAL]"/>
    <property type="match status" value="1"/>
</dbReference>
<dbReference type="Gene3D" id="3.90.79.10">
    <property type="entry name" value="Nucleoside Triphosphate Pyrophosphohydrolase"/>
    <property type="match status" value="1"/>
</dbReference>
<keyword evidence="4" id="KW-1185">Reference proteome</keyword>
<dbReference type="InterPro" id="IPR020084">
    <property type="entry name" value="NUDIX_hydrolase_CS"/>
</dbReference>
<dbReference type="SUPFAM" id="SSF55811">
    <property type="entry name" value="Nudix"/>
    <property type="match status" value="1"/>
</dbReference>
<sequence length="143" mass="16465">MSRTEISAGGVVYRRESGKLQIQLIQDRYGKVSLAKGKREVGETPREAALREIREETGIEGRIVELVDIIRYQYENEKYGLVDKEVRYYLVEALGGQLRAQQEEIRGVEWFSPEEALILHKKSGYENNHPILRSAMQMLGLKL</sequence>
<reference evidence="3 4" key="1">
    <citation type="submission" date="2019-06" db="EMBL/GenBank/DDBJ databases">
        <title>Saccharibacillus brassicae sp. nov., an endophytic bacterium isolated from Chinese cabbage seeds (Brassica pekinensis).</title>
        <authorList>
            <person name="Jiang L."/>
            <person name="Lee J."/>
            <person name="Kim S.W."/>
        </authorList>
    </citation>
    <scope>NUCLEOTIDE SEQUENCE [LARGE SCALE GENOMIC DNA]</scope>
    <source>
        <strain evidence="4">KCTC 43072 / ATSA2</strain>
    </source>
</reference>
<feature type="domain" description="Nudix hydrolase" evidence="2">
    <location>
        <begin position="3"/>
        <end position="139"/>
    </location>
</feature>
<organism evidence="3 4">
    <name type="scientific">Saccharibacillus brassicae</name>
    <dbReference type="NCBI Taxonomy" id="2583377"/>
    <lineage>
        <taxon>Bacteria</taxon>
        <taxon>Bacillati</taxon>
        <taxon>Bacillota</taxon>
        <taxon>Bacilli</taxon>
        <taxon>Bacillales</taxon>
        <taxon>Paenibacillaceae</taxon>
        <taxon>Saccharibacillus</taxon>
    </lineage>
</organism>
<gene>
    <name evidence="3" type="ORF">FFV09_03055</name>
</gene>
<evidence type="ECO:0000256" key="1">
    <source>
        <dbReference type="ARBA" id="ARBA00022801"/>
    </source>
</evidence>
<evidence type="ECO:0000313" key="3">
    <source>
        <dbReference type="EMBL" id="QDH19933.1"/>
    </source>
</evidence>
<dbReference type="EMBL" id="CP041217">
    <property type="protein sequence ID" value="QDH19933.1"/>
    <property type="molecule type" value="Genomic_DNA"/>
</dbReference>
<dbReference type="GO" id="GO:0006754">
    <property type="term" value="P:ATP biosynthetic process"/>
    <property type="evidence" value="ECO:0007669"/>
    <property type="project" value="TreeGrafter"/>
</dbReference>